<dbReference type="InterPro" id="IPR015376">
    <property type="entry name" value="Znr_NADH_PPase"/>
</dbReference>
<organism evidence="4 5">
    <name type="scientific">Segatella buccae</name>
    <dbReference type="NCBI Taxonomy" id="28126"/>
    <lineage>
        <taxon>Bacteria</taxon>
        <taxon>Pseudomonadati</taxon>
        <taxon>Bacteroidota</taxon>
        <taxon>Bacteroidia</taxon>
        <taxon>Bacteroidales</taxon>
        <taxon>Prevotellaceae</taxon>
        <taxon>Segatella</taxon>
    </lineage>
</organism>
<dbReference type="InterPro" id="IPR020476">
    <property type="entry name" value="Nudix_hydrolase"/>
</dbReference>
<accession>A0AAQ1UJE5</accession>
<dbReference type="RefSeq" id="WP_115153868.1">
    <property type="nucleotide sequence ID" value="NZ_UGTJ01000001.1"/>
</dbReference>
<feature type="domain" description="Nudix hydrolase" evidence="3">
    <location>
        <begin position="39"/>
        <end position="174"/>
    </location>
</feature>
<dbReference type="CDD" id="cd04681">
    <property type="entry name" value="NUDIX_Hydrolase"/>
    <property type="match status" value="1"/>
</dbReference>
<dbReference type="EC" id="3.6.1.22" evidence="4"/>
<dbReference type="Pfam" id="PF00293">
    <property type="entry name" value="NUDIX"/>
    <property type="match status" value="1"/>
</dbReference>
<dbReference type="InterPro" id="IPR020084">
    <property type="entry name" value="NUDIX_hydrolase_CS"/>
</dbReference>
<dbReference type="PANTHER" id="PTHR43736">
    <property type="entry name" value="ADP-RIBOSE PYROPHOSPHATASE"/>
    <property type="match status" value="1"/>
</dbReference>
<dbReference type="GO" id="GO:0016787">
    <property type="term" value="F:hydrolase activity"/>
    <property type="evidence" value="ECO:0007669"/>
    <property type="project" value="UniProtKB-KW"/>
</dbReference>
<keyword evidence="1 2" id="KW-0378">Hydrolase</keyword>
<dbReference type="PROSITE" id="PS00893">
    <property type="entry name" value="NUDIX_BOX"/>
    <property type="match status" value="1"/>
</dbReference>
<evidence type="ECO:0000259" key="3">
    <source>
        <dbReference type="PROSITE" id="PS51462"/>
    </source>
</evidence>
<dbReference type="InterPro" id="IPR000086">
    <property type="entry name" value="NUDIX_hydrolase_dom"/>
</dbReference>
<protein>
    <submittedName>
        <fullName evidence="4">NADH pyrophosphatase</fullName>
        <ecNumber evidence="4">3.6.1.22</ecNumber>
    </submittedName>
</protein>
<sequence>MKHPLELFRFCPRCGADRFDIQDEKSKRCAACGFEYYLNPSAATVALIVNEQDELLVVKRAKAPAKGTLDLPGGFADIGETSEEGIVREVLEETGLHVTSVRYLFSESNTYPYSDLLIPTLDQFFFCEVDNTTNLHAHDDAAECLWIPFHKLHPDQFGLDSISRGIKVFLSKHTRNTRHNH</sequence>
<dbReference type="InterPro" id="IPR015797">
    <property type="entry name" value="NUDIX_hydrolase-like_dom_sf"/>
</dbReference>
<comment type="caution">
    <text evidence="4">The sequence shown here is derived from an EMBL/GenBank/DDBJ whole genome shotgun (WGS) entry which is preliminary data.</text>
</comment>
<dbReference type="Pfam" id="PF09297">
    <property type="entry name" value="Zn_ribbon_NUD"/>
    <property type="match status" value="1"/>
</dbReference>
<dbReference type="Gene3D" id="3.90.79.10">
    <property type="entry name" value="Nucleoside Triphosphate Pyrophosphohydrolase"/>
    <property type="match status" value="1"/>
</dbReference>
<dbReference type="AlphaFoldDB" id="A0AAQ1UJE5"/>
<name>A0AAQ1UJE5_9BACT</name>
<dbReference type="EMBL" id="UGTJ01000001">
    <property type="protein sequence ID" value="SUB80432.1"/>
    <property type="molecule type" value="Genomic_DNA"/>
</dbReference>
<reference evidence="4 5" key="1">
    <citation type="submission" date="2018-06" db="EMBL/GenBank/DDBJ databases">
        <authorList>
            <consortium name="Pathogen Informatics"/>
            <person name="Doyle S."/>
        </authorList>
    </citation>
    <scope>NUCLEOTIDE SEQUENCE [LARGE SCALE GENOMIC DNA]</scope>
    <source>
        <strain evidence="4 5">NCTC13063</strain>
    </source>
</reference>
<dbReference type="Proteomes" id="UP000255283">
    <property type="component" value="Unassembled WGS sequence"/>
</dbReference>
<evidence type="ECO:0000313" key="5">
    <source>
        <dbReference type="Proteomes" id="UP000255283"/>
    </source>
</evidence>
<comment type="similarity">
    <text evidence="2">Belongs to the Nudix hydrolase family.</text>
</comment>
<dbReference type="GO" id="GO:0046872">
    <property type="term" value="F:metal ion binding"/>
    <property type="evidence" value="ECO:0007669"/>
    <property type="project" value="InterPro"/>
</dbReference>
<dbReference type="PROSITE" id="PS51462">
    <property type="entry name" value="NUDIX"/>
    <property type="match status" value="1"/>
</dbReference>
<evidence type="ECO:0000256" key="2">
    <source>
        <dbReference type="RuleBase" id="RU003476"/>
    </source>
</evidence>
<dbReference type="SUPFAM" id="SSF55811">
    <property type="entry name" value="Nudix"/>
    <property type="match status" value="1"/>
</dbReference>
<evidence type="ECO:0000313" key="4">
    <source>
        <dbReference type="EMBL" id="SUB80432.1"/>
    </source>
</evidence>
<gene>
    <name evidence="4" type="primary">nudC_2</name>
    <name evidence="4" type="ORF">NCTC13063_01716</name>
</gene>
<dbReference type="PRINTS" id="PR00502">
    <property type="entry name" value="NUDIXFAMILY"/>
</dbReference>
<proteinExistence type="inferred from homology"/>
<evidence type="ECO:0000256" key="1">
    <source>
        <dbReference type="ARBA" id="ARBA00022801"/>
    </source>
</evidence>
<dbReference type="PANTHER" id="PTHR43736:SF1">
    <property type="entry name" value="DIHYDRONEOPTERIN TRIPHOSPHATE DIPHOSPHATASE"/>
    <property type="match status" value="1"/>
</dbReference>